<dbReference type="OrthoDB" id="4481150at2"/>
<evidence type="ECO:0000313" key="1">
    <source>
        <dbReference type="EMBL" id="SDT61793.1"/>
    </source>
</evidence>
<reference evidence="2" key="1">
    <citation type="submission" date="2016-10" db="EMBL/GenBank/DDBJ databases">
        <authorList>
            <person name="Varghese N."/>
            <person name="Submissions S."/>
        </authorList>
    </citation>
    <scope>NUCLEOTIDE SEQUENCE [LARGE SCALE GENOMIC DNA]</scope>
    <source>
        <strain evidence="2">IMMIB L-1606</strain>
    </source>
</reference>
<dbReference type="EMBL" id="LT629779">
    <property type="protein sequence ID" value="SDT61793.1"/>
    <property type="molecule type" value="Genomic_DNA"/>
</dbReference>
<protein>
    <submittedName>
        <fullName evidence="1">Uncharacterized protein</fullName>
    </submittedName>
</protein>
<dbReference type="AlphaFoldDB" id="A0A1H2BUG6"/>
<organism evidence="1 2">
    <name type="scientific">Pseudarthrobacter equi</name>
    <dbReference type="NCBI Taxonomy" id="728066"/>
    <lineage>
        <taxon>Bacteria</taxon>
        <taxon>Bacillati</taxon>
        <taxon>Actinomycetota</taxon>
        <taxon>Actinomycetes</taxon>
        <taxon>Micrococcales</taxon>
        <taxon>Micrococcaceae</taxon>
        <taxon>Pseudarthrobacter</taxon>
    </lineage>
</organism>
<accession>A0A1H2BUG6</accession>
<dbReference type="RefSeq" id="WP_091723523.1">
    <property type="nucleotide sequence ID" value="NZ_LT629779.1"/>
</dbReference>
<keyword evidence="2" id="KW-1185">Reference proteome</keyword>
<dbReference type="Proteomes" id="UP000198751">
    <property type="component" value="Chromosome I"/>
</dbReference>
<sequence>MHVRVSPGSVALDEPDDCSSFKVLLSEEAREDLPGLLASASAGKIDHDDVMVSVDWIKGECAGRIGMGWNYRFANMLVYAAGKGWLSQDGTHVRAHVEAL</sequence>
<gene>
    <name evidence="1" type="ORF">SAMN04489743_3985</name>
</gene>
<proteinExistence type="predicted"/>
<evidence type="ECO:0000313" key="2">
    <source>
        <dbReference type="Proteomes" id="UP000198751"/>
    </source>
</evidence>
<name>A0A1H2BUG6_9MICC</name>